<dbReference type="InterPro" id="IPR041424">
    <property type="entry name" value="CinA_KH"/>
</dbReference>
<comment type="caution">
    <text evidence="3">The sequence shown here is derived from an EMBL/GenBank/DDBJ whole genome shotgun (WGS) entry which is preliminary data.</text>
</comment>
<dbReference type="InterPro" id="IPR036425">
    <property type="entry name" value="MoaB/Mog-like_dom_sf"/>
</dbReference>
<evidence type="ECO:0000313" key="4">
    <source>
        <dbReference type="Proteomes" id="UP001144372"/>
    </source>
</evidence>
<dbReference type="AlphaFoldDB" id="A0A9W6L8E8"/>
<dbReference type="EMBL" id="BSDR01000001">
    <property type="protein sequence ID" value="GLI35638.1"/>
    <property type="molecule type" value="Genomic_DNA"/>
</dbReference>
<reference evidence="3" key="1">
    <citation type="submission" date="2022-12" db="EMBL/GenBank/DDBJ databases">
        <title>Reference genome sequencing for broad-spectrum identification of bacterial and archaeal isolates by mass spectrometry.</title>
        <authorList>
            <person name="Sekiguchi Y."/>
            <person name="Tourlousse D.M."/>
        </authorList>
    </citation>
    <scope>NUCLEOTIDE SEQUENCE</scope>
    <source>
        <strain evidence="3">ASRB1</strain>
    </source>
</reference>
<dbReference type="SUPFAM" id="SSF53218">
    <property type="entry name" value="Molybdenum cofactor biosynthesis proteins"/>
    <property type="match status" value="1"/>
</dbReference>
<dbReference type="HAMAP" id="MF_00226_B">
    <property type="entry name" value="CinA_B"/>
    <property type="match status" value="1"/>
</dbReference>
<evidence type="ECO:0000256" key="1">
    <source>
        <dbReference type="HAMAP-Rule" id="MF_00226"/>
    </source>
</evidence>
<dbReference type="Gene3D" id="3.30.70.2860">
    <property type="match status" value="1"/>
</dbReference>
<dbReference type="Gene3D" id="3.90.950.20">
    <property type="entry name" value="CinA-like"/>
    <property type="match status" value="1"/>
</dbReference>
<name>A0A9W6L8E8_9BACT</name>
<keyword evidence="4" id="KW-1185">Reference proteome</keyword>
<gene>
    <name evidence="3" type="primary">cinA</name>
    <name evidence="3" type="ORF">DAMNIGENAA_30710</name>
</gene>
<dbReference type="SUPFAM" id="SSF142433">
    <property type="entry name" value="CinA-like"/>
    <property type="match status" value="1"/>
</dbReference>
<dbReference type="Pfam" id="PF18146">
    <property type="entry name" value="CinA_KH"/>
    <property type="match status" value="1"/>
</dbReference>
<organism evidence="3 4">
    <name type="scientific">Desulforhabdus amnigena</name>
    <dbReference type="NCBI Taxonomy" id="40218"/>
    <lineage>
        <taxon>Bacteria</taxon>
        <taxon>Pseudomonadati</taxon>
        <taxon>Thermodesulfobacteriota</taxon>
        <taxon>Syntrophobacteria</taxon>
        <taxon>Syntrophobacterales</taxon>
        <taxon>Syntrophobacteraceae</taxon>
        <taxon>Desulforhabdus</taxon>
    </lineage>
</organism>
<evidence type="ECO:0000313" key="3">
    <source>
        <dbReference type="EMBL" id="GLI35638.1"/>
    </source>
</evidence>
<dbReference type="Proteomes" id="UP001144372">
    <property type="component" value="Unassembled WGS sequence"/>
</dbReference>
<dbReference type="CDD" id="cd00885">
    <property type="entry name" value="cinA"/>
    <property type="match status" value="1"/>
</dbReference>
<dbReference type="InterPro" id="IPR008136">
    <property type="entry name" value="CinA_C"/>
</dbReference>
<comment type="similarity">
    <text evidence="1">Belongs to the CinA family.</text>
</comment>
<protein>
    <recommendedName>
        <fullName evidence="1">CinA-like protein</fullName>
    </recommendedName>
</protein>
<accession>A0A9W6L8E8</accession>
<dbReference type="InterPro" id="IPR036653">
    <property type="entry name" value="CinA-like_C"/>
</dbReference>
<dbReference type="PIRSF" id="PIRSF006728">
    <property type="entry name" value="CinA"/>
    <property type="match status" value="1"/>
</dbReference>
<dbReference type="Pfam" id="PF00994">
    <property type="entry name" value="MoCF_biosynth"/>
    <property type="match status" value="1"/>
</dbReference>
<dbReference type="Gene3D" id="3.40.980.10">
    <property type="entry name" value="MoaB/Mog-like domain"/>
    <property type="match status" value="1"/>
</dbReference>
<dbReference type="SMART" id="SM00852">
    <property type="entry name" value="MoCF_biosynth"/>
    <property type="match status" value="1"/>
</dbReference>
<dbReference type="InterPro" id="IPR050101">
    <property type="entry name" value="CinA"/>
</dbReference>
<sequence length="419" mass="45923">MSNTQKTSEIVGSLLTIGDEILLGDIADSNSHYIAWELRARGFRLGRIITVGDQVEEIVEMISHCLLKSRFLIVTGGLGPTDDDKTSAASAIALGVPLVTHLDYRKWLEERLAQRGRDLSPEVARMADLPEGAVKLGQGMAGFFIEHQGIPCYFLPGVPHEMKTLLAELVIPDLEKRFPLRTRCMKRVIRVQGLLESEINQRLNDLDAREMAVEIGYYPQGRENWVTLFSTGESEKDCLERIDAAEAKVVARLGAERISGRNEETIEKVIGRQLLAKKWKLAVAESCTGGWVAKRITAVAGASDYFDRGFITYSNRAKMELLKVPGDLLESHGAVSEPVARAMAEGARLQAGVNVALAITGIAGPTGGTPEKPVGTVFISCATPEETLVEKHFFRGSREVIQESAAQTALVLLWRTLSK</sequence>
<dbReference type="InterPro" id="IPR008135">
    <property type="entry name" value="Competence-induced_CinA"/>
</dbReference>
<dbReference type="RefSeq" id="WP_281795630.1">
    <property type="nucleotide sequence ID" value="NZ_BSDR01000001.1"/>
</dbReference>
<dbReference type="InterPro" id="IPR001453">
    <property type="entry name" value="MoaB/Mog_dom"/>
</dbReference>
<dbReference type="PANTHER" id="PTHR13939">
    <property type="entry name" value="NICOTINAMIDE-NUCLEOTIDE AMIDOHYDROLASE PNCC"/>
    <property type="match status" value="1"/>
</dbReference>
<feature type="domain" description="MoaB/Mog" evidence="2">
    <location>
        <begin position="13"/>
        <end position="177"/>
    </location>
</feature>
<dbReference type="PANTHER" id="PTHR13939:SF0">
    <property type="entry name" value="NMN AMIDOHYDROLASE-LIKE PROTEIN YFAY"/>
    <property type="match status" value="1"/>
</dbReference>
<dbReference type="NCBIfam" id="TIGR00200">
    <property type="entry name" value="cinA_nterm"/>
    <property type="match status" value="1"/>
</dbReference>
<dbReference type="NCBIfam" id="TIGR00199">
    <property type="entry name" value="PncC_domain"/>
    <property type="match status" value="1"/>
</dbReference>
<evidence type="ECO:0000259" key="2">
    <source>
        <dbReference type="SMART" id="SM00852"/>
    </source>
</evidence>
<dbReference type="Pfam" id="PF02464">
    <property type="entry name" value="CinA"/>
    <property type="match status" value="1"/>
</dbReference>
<proteinExistence type="inferred from homology"/>